<proteinExistence type="predicted"/>
<sequence length="200" mass="23187">MEFQEQVGKEVKTTVSEWLYNGAMITKNIASCYEKMGEFLKACETYFQSASMYRGLGFFEKSENILGLLFNLLPKVDEQEQDIFIYEIDQLRKRTSESLRSRDFIYIFVSCPNCNKDLRVQASQTTIATKICTRCTTKFSIYFDNNTQEFYTNILEIPKVKTKARGKGLERDIVKFCVKCGLKVGEIARFCPRCGLKILR</sequence>
<comment type="caution">
    <text evidence="2">The sequence shown here is derived from an EMBL/GenBank/DDBJ whole genome shotgun (WGS) entry which is preliminary data.</text>
</comment>
<evidence type="ECO:0000259" key="1">
    <source>
        <dbReference type="Pfam" id="PF13240"/>
    </source>
</evidence>
<dbReference type="EMBL" id="BARU01003145">
    <property type="protein sequence ID" value="GAH20906.1"/>
    <property type="molecule type" value="Genomic_DNA"/>
</dbReference>
<dbReference type="AlphaFoldDB" id="X1DJ29"/>
<name>X1DJ29_9ZZZZ</name>
<dbReference type="Pfam" id="PF13240">
    <property type="entry name" value="Zn_Ribbon_1"/>
    <property type="match status" value="1"/>
</dbReference>
<feature type="domain" description="Zinc-ribbon" evidence="1">
    <location>
        <begin position="176"/>
        <end position="195"/>
    </location>
</feature>
<dbReference type="InterPro" id="IPR026870">
    <property type="entry name" value="Zinc_ribbon_dom"/>
</dbReference>
<evidence type="ECO:0000313" key="2">
    <source>
        <dbReference type="EMBL" id="GAH20906.1"/>
    </source>
</evidence>
<organism evidence="2">
    <name type="scientific">marine sediment metagenome</name>
    <dbReference type="NCBI Taxonomy" id="412755"/>
    <lineage>
        <taxon>unclassified sequences</taxon>
        <taxon>metagenomes</taxon>
        <taxon>ecological metagenomes</taxon>
    </lineage>
</organism>
<accession>X1DJ29</accession>
<protein>
    <recommendedName>
        <fullName evidence="1">Zinc-ribbon domain-containing protein</fullName>
    </recommendedName>
</protein>
<reference evidence="2" key="1">
    <citation type="journal article" date="2014" name="Front. Microbiol.">
        <title>High frequency of phylogenetically diverse reductive dehalogenase-homologous genes in deep subseafloor sedimentary metagenomes.</title>
        <authorList>
            <person name="Kawai M."/>
            <person name="Futagami T."/>
            <person name="Toyoda A."/>
            <person name="Takaki Y."/>
            <person name="Nishi S."/>
            <person name="Hori S."/>
            <person name="Arai W."/>
            <person name="Tsubouchi T."/>
            <person name="Morono Y."/>
            <person name="Uchiyama I."/>
            <person name="Ito T."/>
            <person name="Fujiyama A."/>
            <person name="Inagaki F."/>
            <person name="Takami H."/>
        </authorList>
    </citation>
    <scope>NUCLEOTIDE SEQUENCE</scope>
    <source>
        <strain evidence="2">Expedition CK06-06</strain>
    </source>
</reference>
<gene>
    <name evidence="2" type="ORF">S03H2_06975</name>
</gene>